<dbReference type="Proteomes" id="UP000267096">
    <property type="component" value="Unassembled WGS sequence"/>
</dbReference>
<gene>
    <name evidence="2" type="ORF">ASIM_LOCUS19161</name>
</gene>
<feature type="compositionally biased region" description="Low complexity" evidence="1">
    <location>
        <begin position="58"/>
        <end position="68"/>
    </location>
</feature>
<name>A0A0M3KFL3_ANISI</name>
<proteinExistence type="predicted"/>
<dbReference type="WBParaSite" id="ASIM_0001977401-mRNA-1">
    <property type="protein sequence ID" value="ASIM_0001977401-mRNA-1"/>
    <property type="gene ID" value="ASIM_0001977401"/>
</dbReference>
<sequence length="186" mass="19889">MTFASCMPEFSFERHHPTPVYIRNRTNDPDPPLATAALFVSRVASPESCVDEIILGQDSSDNVNNDSNATGNSTDSFPRNADMQYSPLTAGVAECDPQTSSSLPCRKSALITEALSRTSGGVQDTGCRTGTSRVDATARGTVVRSAESIECGAQRDPTLHDFTIDLPADPFLNTIRLPTASTNGEF</sequence>
<reference evidence="4" key="1">
    <citation type="submission" date="2017-02" db="UniProtKB">
        <authorList>
            <consortium name="WormBaseParasite"/>
        </authorList>
    </citation>
    <scope>IDENTIFICATION</scope>
</reference>
<dbReference type="EMBL" id="UYRR01036740">
    <property type="protein sequence ID" value="VDK67839.1"/>
    <property type="molecule type" value="Genomic_DNA"/>
</dbReference>
<reference evidence="2 3" key="2">
    <citation type="submission" date="2018-11" db="EMBL/GenBank/DDBJ databases">
        <authorList>
            <consortium name="Pathogen Informatics"/>
        </authorList>
    </citation>
    <scope>NUCLEOTIDE SEQUENCE [LARGE SCALE GENOMIC DNA]</scope>
</reference>
<dbReference type="AlphaFoldDB" id="A0A0M3KFL3"/>
<evidence type="ECO:0000313" key="4">
    <source>
        <dbReference type="WBParaSite" id="ASIM_0001977401-mRNA-1"/>
    </source>
</evidence>
<evidence type="ECO:0000313" key="2">
    <source>
        <dbReference type="EMBL" id="VDK67839.1"/>
    </source>
</evidence>
<organism evidence="4">
    <name type="scientific">Anisakis simplex</name>
    <name type="common">Herring worm</name>
    <dbReference type="NCBI Taxonomy" id="6269"/>
    <lineage>
        <taxon>Eukaryota</taxon>
        <taxon>Metazoa</taxon>
        <taxon>Ecdysozoa</taxon>
        <taxon>Nematoda</taxon>
        <taxon>Chromadorea</taxon>
        <taxon>Rhabditida</taxon>
        <taxon>Spirurina</taxon>
        <taxon>Ascaridomorpha</taxon>
        <taxon>Ascaridoidea</taxon>
        <taxon>Anisakidae</taxon>
        <taxon>Anisakis</taxon>
        <taxon>Anisakis simplex complex</taxon>
    </lineage>
</organism>
<keyword evidence="3" id="KW-1185">Reference proteome</keyword>
<evidence type="ECO:0000313" key="3">
    <source>
        <dbReference type="Proteomes" id="UP000267096"/>
    </source>
</evidence>
<evidence type="ECO:0000256" key="1">
    <source>
        <dbReference type="SAM" id="MobiDB-lite"/>
    </source>
</evidence>
<accession>A0A0M3KFL3</accession>
<protein>
    <submittedName>
        <fullName evidence="2 4">Uncharacterized protein</fullName>
    </submittedName>
</protein>
<feature type="region of interest" description="Disordered" evidence="1">
    <location>
        <begin position="56"/>
        <end position="80"/>
    </location>
</feature>